<dbReference type="GO" id="GO:0015627">
    <property type="term" value="C:type II protein secretion system complex"/>
    <property type="evidence" value="ECO:0007669"/>
    <property type="project" value="InterPro"/>
</dbReference>
<sequence length="164" mass="19090">SRETTFKKLDEIQKFNLASSMIKRDLRQALNVPMRDYFGNAYEATFLAPEGSSSLTFTALVDSGDVGSSWVKRIEYVVEDGFFYRRQYFSDNPYLNQDYFQSTIFDELEQLSLQFSDGDNWSEFWPKDPMTSSKMPSLVKLSFSINDKSFEWIIAPNIDNVYQP</sequence>
<dbReference type="InterPro" id="IPR010055">
    <property type="entry name" value="T2SS_protein-GspJ"/>
</dbReference>
<dbReference type="GO" id="GO:0015628">
    <property type="term" value="P:protein secretion by the type II secretion system"/>
    <property type="evidence" value="ECO:0007669"/>
    <property type="project" value="InterPro"/>
</dbReference>
<protein>
    <submittedName>
        <fullName evidence="1">Uncharacterized protein</fullName>
    </submittedName>
</protein>
<dbReference type="Pfam" id="PF11612">
    <property type="entry name" value="T2SSJ"/>
    <property type="match status" value="1"/>
</dbReference>
<evidence type="ECO:0000313" key="1">
    <source>
        <dbReference type="EMBL" id="SVC96245.1"/>
    </source>
</evidence>
<feature type="non-terminal residue" evidence="1">
    <location>
        <position position="1"/>
    </location>
</feature>
<dbReference type="Gene3D" id="3.10.610.10">
    <property type="entry name" value="GSPII I/J protein-like"/>
    <property type="match status" value="1"/>
</dbReference>
<dbReference type="EMBL" id="UINC01121231">
    <property type="protein sequence ID" value="SVC96245.1"/>
    <property type="molecule type" value="Genomic_DNA"/>
</dbReference>
<name>A0A382RGF0_9ZZZZ</name>
<accession>A0A382RGF0</accession>
<dbReference type="InterPro" id="IPR045584">
    <property type="entry name" value="Pilin-like"/>
</dbReference>
<gene>
    <name evidence="1" type="ORF">METZ01_LOCUS349099</name>
</gene>
<reference evidence="1" key="1">
    <citation type="submission" date="2018-05" db="EMBL/GenBank/DDBJ databases">
        <authorList>
            <person name="Lanie J.A."/>
            <person name="Ng W.-L."/>
            <person name="Kazmierczak K.M."/>
            <person name="Andrzejewski T.M."/>
            <person name="Davidsen T.M."/>
            <person name="Wayne K.J."/>
            <person name="Tettelin H."/>
            <person name="Glass J.I."/>
            <person name="Rusch D."/>
            <person name="Podicherti R."/>
            <person name="Tsui H.-C.T."/>
            <person name="Winkler M.E."/>
        </authorList>
    </citation>
    <scope>NUCLEOTIDE SEQUENCE</scope>
</reference>
<proteinExistence type="predicted"/>
<dbReference type="SUPFAM" id="SSF54523">
    <property type="entry name" value="Pili subunits"/>
    <property type="match status" value="1"/>
</dbReference>
<dbReference type="AlphaFoldDB" id="A0A382RGF0"/>
<organism evidence="1">
    <name type="scientific">marine metagenome</name>
    <dbReference type="NCBI Taxonomy" id="408172"/>
    <lineage>
        <taxon>unclassified sequences</taxon>
        <taxon>metagenomes</taxon>
        <taxon>ecological metagenomes</taxon>
    </lineage>
</organism>